<reference evidence="8 9" key="1">
    <citation type="submission" date="2024-03" db="EMBL/GenBank/DDBJ databases">
        <title>Human intestinal bacterial collection.</title>
        <authorList>
            <person name="Pauvert C."/>
            <person name="Hitch T.C.A."/>
            <person name="Clavel T."/>
        </authorList>
    </citation>
    <scope>NUCLEOTIDE SEQUENCE [LARGE SCALE GENOMIC DNA]</scope>
    <source>
        <strain evidence="8 9">CLA-JM-H44</strain>
    </source>
</reference>
<feature type="domain" description="RecX second three-helical" evidence="6">
    <location>
        <begin position="104"/>
        <end position="141"/>
    </location>
</feature>
<keyword evidence="9" id="KW-1185">Reference proteome</keyword>
<dbReference type="PANTHER" id="PTHR33602:SF1">
    <property type="entry name" value="REGULATORY PROTEIN RECX FAMILY PROTEIN"/>
    <property type="match status" value="1"/>
</dbReference>
<evidence type="ECO:0000256" key="3">
    <source>
        <dbReference type="ARBA" id="ARBA00018111"/>
    </source>
</evidence>
<keyword evidence="4 5" id="KW-0963">Cytoplasm</keyword>
<dbReference type="InterPro" id="IPR003783">
    <property type="entry name" value="Regulatory_RecX"/>
</dbReference>
<evidence type="ECO:0000259" key="6">
    <source>
        <dbReference type="Pfam" id="PF02631"/>
    </source>
</evidence>
<evidence type="ECO:0000256" key="1">
    <source>
        <dbReference type="ARBA" id="ARBA00004496"/>
    </source>
</evidence>
<evidence type="ECO:0000313" key="9">
    <source>
        <dbReference type="Proteomes" id="UP001489509"/>
    </source>
</evidence>
<accession>A0ABV1DZU3</accession>
<dbReference type="InterPro" id="IPR036388">
    <property type="entry name" value="WH-like_DNA-bd_sf"/>
</dbReference>
<name>A0ABV1DZU3_9FIRM</name>
<comment type="subcellular location">
    <subcellularLocation>
        <location evidence="1 5">Cytoplasm</location>
    </subcellularLocation>
</comment>
<evidence type="ECO:0000313" key="8">
    <source>
        <dbReference type="EMBL" id="MEQ2439796.1"/>
    </source>
</evidence>
<dbReference type="Proteomes" id="UP001489509">
    <property type="component" value="Unassembled WGS sequence"/>
</dbReference>
<proteinExistence type="inferred from homology"/>
<evidence type="ECO:0000256" key="2">
    <source>
        <dbReference type="ARBA" id="ARBA00009695"/>
    </source>
</evidence>
<dbReference type="HAMAP" id="MF_01114">
    <property type="entry name" value="RecX"/>
    <property type="match status" value="1"/>
</dbReference>
<evidence type="ECO:0000256" key="4">
    <source>
        <dbReference type="ARBA" id="ARBA00022490"/>
    </source>
</evidence>
<dbReference type="RefSeq" id="WP_349218062.1">
    <property type="nucleotide sequence ID" value="NZ_JBBMFD010000003.1"/>
</dbReference>
<comment type="similarity">
    <text evidence="2 5">Belongs to the RecX family.</text>
</comment>
<organism evidence="8 9">
    <name type="scientific">Solibaculum intestinale</name>
    <dbReference type="NCBI Taxonomy" id="3133165"/>
    <lineage>
        <taxon>Bacteria</taxon>
        <taxon>Bacillati</taxon>
        <taxon>Bacillota</taxon>
        <taxon>Clostridia</taxon>
        <taxon>Eubacteriales</taxon>
        <taxon>Oscillospiraceae</taxon>
        <taxon>Solibaculum</taxon>
    </lineage>
</organism>
<gene>
    <name evidence="5" type="primary">recX</name>
    <name evidence="8" type="ORF">WMO26_03030</name>
</gene>
<feature type="domain" description="RecX first three-helical" evidence="7">
    <location>
        <begin position="59"/>
        <end position="97"/>
    </location>
</feature>
<evidence type="ECO:0000259" key="7">
    <source>
        <dbReference type="Pfam" id="PF21982"/>
    </source>
</evidence>
<dbReference type="Pfam" id="PF02631">
    <property type="entry name" value="RecX_HTH2"/>
    <property type="match status" value="1"/>
</dbReference>
<dbReference type="PANTHER" id="PTHR33602">
    <property type="entry name" value="REGULATORY PROTEIN RECX FAMILY PROTEIN"/>
    <property type="match status" value="1"/>
</dbReference>
<protein>
    <recommendedName>
        <fullName evidence="3 5">Regulatory protein RecX</fullName>
    </recommendedName>
</protein>
<comment type="caution">
    <text evidence="8">The sequence shown here is derived from an EMBL/GenBank/DDBJ whole genome shotgun (WGS) entry which is preliminary data.</text>
</comment>
<dbReference type="Pfam" id="PF21982">
    <property type="entry name" value="RecX_HTH1"/>
    <property type="match status" value="1"/>
</dbReference>
<dbReference type="InterPro" id="IPR053924">
    <property type="entry name" value="RecX_HTH_2nd"/>
</dbReference>
<dbReference type="Gene3D" id="1.10.10.10">
    <property type="entry name" value="Winged helix-like DNA-binding domain superfamily/Winged helix DNA-binding domain"/>
    <property type="match status" value="2"/>
</dbReference>
<dbReference type="InterPro" id="IPR053926">
    <property type="entry name" value="RecX_HTH_1st"/>
</dbReference>
<evidence type="ECO:0000256" key="5">
    <source>
        <dbReference type="HAMAP-Rule" id="MF_01114"/>
    </source>
</evidence>
<dbReference type="EMBL" id="JBBMFD010000003">
    <property type="protein sequence ID" value="MEQ2439796.1"/>
    <property type="molecule type" value="Genomic_DNA"/>
</dbReference>
<sequence>MKITSIKKRKNRMYSIWSYPDLVAMLDADTIAKAGLREGVEISEEELDDLKEKSLFHCAKERALGLLSRREHSRYEIVNKLKNYYEPGLAQAVADHLTNAGLLDDGRFAQLYAQELIEKKYYAPTRVERELRSRGIDRETAGVVLDAIEVDPQERITAYLDRRCYGKLNTDREVKHAFSTLYRLGWRSDQLKHVLHEYMEKNGIATHIGGTDEP</sequence>
<comment type="function">
    <text evidence="5">Modulates RecA activity.</text>
</comment>